<dbReference type="InterPro" id="IPR038633">
    <property type="entry name" value="Rpn13/ADRM1_Pru_sf"/>
</dbReference>
<dbReference type="PANTHER" id="PTHR46060">
    <property type="entry name" value="MARINER MOS1 TRANSPOSASE-LIKE PROTEIN"/>
    <property type="match status" value="1"/>
</dbReference>
<protein>
    <recommendedName>
        <fullName evidence="2">Pru domain-containing protein</fullName>
    </recommendedName>
</protein>
<feature type="domain" description="Pru" evidence="2">
    <location>
        <begin position="146"/>
        <end position="274"/>
    </location>
</feature>
<feature type="compositionally biased region" description="Basic and acidic residues" evidence="1">
    <location>
        <begin position="349"/>
        <end position="370"/>
    </location>
</feature>
<dbReference type="EMBL" id="KL363190">
    <property type="protein sequence ID" value="KFD57055.1"/>
    <property type="molecule type" value="Genomic_DNA"/>
</dbReference>
<accession>A0A085MIK9</accession>
<organism evidence="3 4">
    <name type="scientific">Trichuris suis</name>
    <name type="common">pig whipworm</name>
    <dbReference type="NCBI Taxonomy" id="68888"/>
    <lineage>
        <taxon>Eukaryota</taxon>
        <taxon>Metazoa</taxon>
        <taxon>Ecdysozoa</taxon>
        <taxon>Nematoda</taxon>
        <taxon>Enoplea</taxon>
        <taxon>Dorylaimia</taxon>
        <taxon>Trichinellida</taxon>
        <taxon>Trichuridae</taxon>
        <taxon>Trichuris</taxon>
    </lineage>
</organism>
<reference evidence="3 4" key="1">
    <citation type="journal article" date="2014" name="Nat. Genet.">
        <title>Genome and transcriptome of the porcine whipworm Trichuris suis.</title>
        <authorList>
            <person name="Jex A.R."/>
            <person name="Nejsum P."/>
            <person name="Schwarz E.M."/>
            <person name="Hu L."/>
            <person name="Young N.D."/>
            <person name="Hall R.S."/>
            <person name="Korhonen P.K."/>
            <person name="Liao S."/>
            <person name="Thamsborg S."/>
            <person name="Xia J."/>
            <person name="Xu P."/>
            <person name="Wang S."/>
            <person name="Scheerlinck J.P."/>
            <person name="Hofmann A."/>
            <person name="Sternberg P.W."/>
            <person name="Wang J."/>
            <person name="Gasser R.B."/>
        </authorList>
    </citation>
    <scope>NUCLEOTIDE SEQUENCE [LARGE SCALE GENOMIC DNA]</scope>
    <source>
        <strain evidence="3">DCEP-RM93M</strain>
    </source>
</reference>
<sequence length="449" mass="52344">MPEACTYATRFMIDFIAGWALKALREEQLARRVNLSRELLRKIEANETGFFDRIITGDETWIYQYDPESKIQSKQWLPRGSAGPVKFKTERSARKVMATTLFWYSDGAILTDFLEGERTVTASYYRAVLRKLKIALARKRRGKLDLERTTLLRFRAGKMWLENNRMHVDYRKGWFCLFESEGFVYHCWKDRRTGILEDEKLLVPEEALFVQEKDATKDAGLCKKVNEILKYEYQVQKRRHFGDMIHDGRVSPSRRTNTPTSESAKLKHVWDPNQTKNSVHTIGTDDSENYDLDEEEDEKITTDENQTGGGITGEKEKEHLTSNRNVSPTSKQPRPQSRERMNHSNRISRTKDSSNRQASSRDENTNEKVSTKRKTSSQHEKKKIQVRSNKRSSLRCQKNNERKMQTSESSDPNGSKMLKNESRKQRQRKMESNNSSGAKDKGFCEKNKK</sequence>
<dbReference type="Pfam" id="PF04683">
    <property type="entry name" value="Rpn13_ADRM1_Pru"/>
    <property type="match status" value="1"/>
</dbReference>
<gene>
    <name evidence="3" type="ORF">M513_01940</name>
</gene>
<dbReference type="InterPro" id="IPR036397">
    <property type="entry name" value="RNaseH_sf"/>
</dbReference>
<feature type="compositionally biased region" description="Acidic residues" evidence="1">
    <location>
        <begin position="285"/>
        <end position="298"/>
    </location>
</feature>
<feature type="compositionally biased region" description="Basic and acidic residues" evidence="1">
    <location>
        <begin position="418"/>
        <end position="431"/>
    </location>
</feature>
<dbReference type="GO" id="GO:0003676">
    <property type="term" value="F:nucleic acid binding"/>
    <property type="evidence" value="ECO:0007669"/>
    <property type="project" value="InterPro"/>
</dbReference>
<dbReference type="InterPro" id="IPR001888">
    <property type="entry name" value="Transposase_1"/>
</dbReference>
<feature type="compositionally biased region" description="Basic residues" evidence="1">
    <location>
        <begin position="371"/>
        <end position="393"/>
    </location>
</feature>
<feature type="compositionally biased region" description="Polar residues" evidence="1">
    <location>
        <begin position="272"/>
        <end position="281"/>
    </location>
</feature>
<dbReference type="InterPro" id="IPR044868">
    <property type="entry name" value="Rpn13/ADRM1_Pru"/>
</dbReference>
<proteinExistence type="predicted"/>
<dbReference type="PANTHER" id="PTHR46060:SF1">
    <property type="entry name" value="MARINER MOS1 TRANSPOSASE-LIKE PROTEIN"/>
    <property type="match status" value="1"/>
</dbReference>
<keyword evidence="4" id="KW-1185">Reference proteome</keyword>
<dbReference type="AlphaFoldDB" id="A0A085MIK9"/>
<evidence type="ECO:0000313" key="4">
    <source>
        <dbReference type="Proteomes" id="UP000030764"/>
    </source>
</evidence>
<feature type="region of interest" description="Disordered" evidence="1">
    <location>
        <begin position="244"/>
        <end position="449"/>
    </location>
</feature>
<dbReference type="PROSITE" id="PS51917">
    <property type="entry name" value="PRU"/>
    <property type="match status" value="1"/>
</dbReference>
<feature type="compositionally biased region" description="Polar residues" evidence="1">
    <location>
        <begin position="322"/>
        <end position="335"/>
    </location>
</feature>
<feature type="compositionally biased region" description="Basic and acidic residues" evidence="1">
    <location>
        <begin position="438"/>
        <end position="449"/>
    </location>
</feature>
<evidence type="ECO:0000256" key="1">
    <source>
        <dbReference type="SAM" id="MobiDB-lite"/>
    </source>
</evidence>
<dbReference type="Gene3D" id="2.30.29.70">
    <property type="entry name" value="Proteasomal ubiquitin receptor Rpn13/ADRM1"/>
    <property type="match status" value="1"/>
</dbReference>
<feature type="compositionally biased region" description="Polar residues" evidence="1">
    <location>
        <begin position="253"/>
        <end position="263"/>
    </location>
</feature>
<dbReference type="Gene3D" id="3.30.420.10">
    <property type="entry name" value="Ribonuclease H-like superfamily/Ribonuclease H"/>
    <property type="match status" value="1"/>
</dbReference>
<evidence type="ECO:0000313" key="3">
    <source>
        <dbReference type="EMBL" id="KFD57055.1"/>
    </source>
</evidence>
<dbReference type="Pfam" id="PF01359">
    <property type="entry name" value="Transposase_1"/>
    <property type="match status" value="1"/>
</dbReference>
<dbReference type="Proteomes" id="UP000030764">
    <property type="component" value="Unassembled WGS sequence"/>
</dbReference>
<name>A0A085MIK9_9BILA</name>
<evidence type="ECO:0000259" key="2">
    <source>
        <dbReference type="PROSITE" id="PS51917"/>
    </source>
</evidence>
<dbReference type="InterPro" id="IPR052709">
    <property type="entry name" value="Transposase-MT_Hybrid"/>
</dbReference>